<dbReference type="EMBL" id="UINC01001738">
    <property type="protein sequence ID" value="SUZ87736.1"/>
    <property type="molecule type" value="Genomic_DNA"/>
</dbReference>
<sequence length="29" mass="3182">MNISFLALQNSYFSETAIKAGIVSQVSYV</sequence>
<organism evidence="1">
    <name type="scientific">marine metagenome</name>
    <dbReference type="NCBI Taxonomy" id="408172"/>
    <lineage>
        <taxon>unclassified sequences</taxon>
        <taxon>metagenomes</taxon>
        <taxon>ecological metagenomes</taxon>
    </lineage>
</organism>
<evidence type="ECO:0000313" key="1">
    <source>
        <dbReference type="EMBL" id="SUZ87736.1"/>
    </source>
</evidence>
<protein>
    <submittedName>
        <fullName evidence="1">Uncharacterized protein</fullName>
    </submittedName>
</protein>
<dbReference type="AlphaFoldDB" id="A0A381R7M0"/>
<reference evidence="1" key="1">
    <citation type="submission" date="2018-05" db="EMBL/GenBank/DDBJ databases">
        <authorList>
            <person name="Lanie J.A."/>
            <person name="Ng W.-L."/>
            <person name="Kazmierczak K.M."/>
            <person name="Andrzejewski T.M."/>
            <person name="Davidsen T.M."/>
            <person name="Wayne K.J."/>
            <person name="Tettelin H."/>
            <person name="Glass J.I."/>
            <person name="Rusch D."/>
            <person name="Podicherti R."/>
            <person name="Tsui H.-C.T."/>
            <person name="Winkler M.E."/>
        </authorList>
    </citation>
    <scope>NUCLEOTIDE SEQUENCE</scope>
</reference>
<name>A0A381R7M0_9ZZZZ</name>
<accession>A0A381R7M0</accession>
<gene>
    <name evidence="1" type="ORF">METZ01_LOCUS40590</name>
</gene>
<proteinExistence type="predicted"/>